<proteinExistence type="predicted"/>
<organism evidence="1 2">
    <name type="scientific">Armillaria borealis</name>
    <dbReference type="NCBI Taxonomy" id="47425"/>
    <lineage>
        <taxon>Eukaryota</taxon>
        <taxon>Fungi</taxon>
        <taxon>Dikarya</taxon>
        <taxon>Basidiomycota</taxon>
        <taxon>Agaricomycotina</taxon>
        <taxon>Agaricomycetes</taxon>
        <taxon>Agaricomycetidae</taxon>
        <taxon>Agaricales</taxon>
        <taxon>Marasmiineae</taxon>
        <taxon>Physalacriaceae</taxon>
        <taxon>Armillaria</taxon>
    </lineage>
</organism>
<dbReference type="Proteomes" id="UP001175226">
    <property type="component" value="Unassembled WGS sequence"/>
</dbReference>
<gene>
    <name evidence="1" type="ORF">EV421DRAFT_1739390</name>
</gene>
<keyword evidence="2" id="KW-1185">Reference proteome</keyword>
<comment type="caution">
    <text evidence="1">The sequence shown here is derived from an EMBL/GenBank/DDBJ whole genome shotgun (WGS) entry which is preliminary data.</text>
</comment>
<accession>A0AA39J754</accession>
<protein>
    <submittedName>
        <fullName evidence="1">Uncharacterized protein</fullName>
    </submittedName>
</protein>
<dbReference type="EMBL" id="JAUEPT010000053">
    <property type="protein sequence ID" value="KAK0436695.1"/>
    <property type="molecule type" value="Genomic_DNA"/>
</dbReference>
<name>A0AA39J754_9AGAR</name>
<evidence type="ECO:0000313" key="1">
    <source>
        <dbReference type="EMBL" id="KAK0436695.1"/>
    </source>
</evidence>
<sequence>MNATYDSEKTREEVPNINVVHRAIFTSDTNKYGHRWSLCSPTAYHGTSYLLPSTILLQKLVADGLRGLTGGGRWCWDDVFAVSLDTKLWIARILGEYAGESTGCVYARIERAIAVLNDEKCVWAGSSRANDHPRTIVCDEPEGKLRELNEPFHRRK</sequence>
<reference evidence="1" key="1">
    <citation type="submission" date="2023-06" db="EMBL/GenBank/DDBJ databases">
        <authorList>
            <consortium name="Lawrence Berkeley National Laboratory"/>
            <person name="Ahrendt S."/>
            <person name="Sahu N."/>
            <person name="Indic B."/>
            <person name="Wong-Bajracharya J."/>
            <person name="Merenyi Z."/>
            <person name="Ke H.-M."/>
            <person name="Monk M."/>
            <person name="Kocsube S."/>
            <person name="Drula E."/>
            <person name="Lipzen A."/>
            <person name="Balint B."/>
            <person name="Henrissat B."/>
            <person name="Andreopoulos B."/>
            <person name="Martin F.M."/>
            <person name="Harder C.B."/>
            <person name="Rigling D."/>
            <person name="Ford K.L."/>
            <person name="Foster G.D."/>
            <person name="Pangilinan J."/>
            <person name="Papanicolaou A."/>
            <person name="Barry K."/>
            <person name="LaButti K."/>
            <person name="Viragh M."/>
            <person name="Koriabine M."/>
            <person name="Yan M."/>
            <person name="Riley R."/>
            <person name="Champramary S."/>
            <person name="Plett K.L."/>
            <person name="Tsai I.J."/>
            <person name="Slot J."/>
            <person name="Sipos G."/>
            <person name="Plett J."/>
            <person name="Nagy L.G."/>
            <person name="Grigoriev I.V."/>
        </authorList>
    </citation>
    <scope>NUCLEOTIDE SEQUENCE</scope>
    <source>
        <strain evidence="1">FPL87.14</strain>
    </source>
</reference>
<dbReference type="AlphaFoldDB" id="A0AA39J754"/>
<evidence type="ECO:0000313" key="2">
    <source>
        <dbReference type="Proteomes" id="UP001175226"/>
    </source>
</evidence>